<proteinExistence type="predicted"/>
<dbReference type="PATRIC" id="fig|1088721.3.peg.4412"/>
<dbReference type="AlphaFoldDB" id="G6EJF8"/>
<evidence type="ECO:0000313" key="2">
    <source>
        <dbReference type="Proteomes" id="UP000004030"/>
    </source>
</evidence>
<keyword evidence="2" id="KW-1185">Reference proteome</keyword>
<evidence type="ECO:0000313" key="1">
    <source>
        <dbReference type="EMBL" id="EHJ58571.1"/>
    </source>
</evidence>
<sequence length="47" mass="5198">MLHFAHCVHGILPAVRDRIGVAVLHRISARCAMYGFVDMSNGIAYVE</sequence>
<organism evidence="1 2">
    <name type="scientific">Novosphingobium pentaromativorans US6-1</name>
    <dbReference type="NCBI Taxonomy" id="1088721"/>
    <lineage>
        <taxon>Bacteria</taxon>
        <taxon>Pseudomonadati</taxon>
        <taxon>Pseudomonadota</taxon>
        <taxon>Alphaproteobacteria</taxon>
        <taxon>Sphingomonadales</taxon>
        <taxon>Sphingomonadaceae</taxon>
        <taxon>Novosphingobium</taxon>
    </lineage>
</organism>
<comment type="caution">
    <text evidence="1">The sequence shown here is derived from an EMBL/GenBank/DDBJ whole genome shotgun (WGS) entry which is preliminary data.</text>
</comment>
<name>G6EJF8_9SPHN</name>
<dbReference type="Proteomes" id="UP000004030">
    <property type="component" value="Unassembled WGS sequence"/>
</dbReference>
<protein>
    <submittedName>
        <fullName evidence="1">Uncharacterized protein</fullName>
    </submittedName>
</protein>
<reference evidence="1 2" key="1">
    <citation type="journal article" date="2012" name="J. Bacteriol.">
        <title>Genome sequence of benzo(a)pyrene-degrading bacterium Novosphingobium pentaromativorans US6-1.</title>
        <authorList>
            <person name="Luo Y.R."/>
            <person name="Kang S.G."/>
            <person name="Kim S.J."/>
            <person name="Kim M.R."/>
            <person name="Li N."/>
            <person name="Lee J.H."/>
            <person name="Kwon K.K."/>
        </authorList>
    </citation>
    <scope>NUCLEOTIDE SEQUENCE [LARGE SCALE GENOMIC DNA]</scope>
    <source>
        <strain evidence="1 2">US6-1</strain>
    </source>
</reference>
<gene>
    <name evidence="1" type="ORF">NSU_4479</name>
</gene>
<accession>G6EJF8</accession>
<dbReference type="EMBL" id="AGFM01000074">
    <property type="protein sequence ID" value="EHJ58571.1"/>
    <property type="molecule type" value="Genomic_DNA"/>
</dbReference>